<keyword evidence="2 4" id="KW-0442">Lipid degradation</keyword>
<evidence type="ECO:0000256" key="2">
    <source>
        <dbReference type="ARBA" id="ARBA00022963"/>
    </source>
</evidence>
<keyword evidence="5" id="KW-0472">Membrane</keyword>
<dbReference type="Pfam" id="PF01734">
    <property type="entry name" value="Patatin"/>
    <property type="match status" value="1"/>
</dbReference>
<feature type="domain" description="PNPLA" evidence="6">
    <location>
        <begin position="46"/>
        <end position="366"/>
    </location>
</feature>
<organism evidence="7 8">
    <name type="scientific">Chitinophaga nivalis</name>
    <dbReference type="NCBI Taxonomy" id="2991709"/>
    <lineage>
        <taxon>Bacteria</taxon>
        <taxon>Pseudomonadati</taxon>
        <taxon>Bacteroidota</taxon>
        <taxon>Chitinophagia</taxon>
        <taxon>Chitinophagales</taxon>
        <taxon>Chitinophagaceae</taxon>
        <taxon>Chitinophaga</taxon>
    </lineage>
</organism>
<feature type="transmembrane region" description="Helical" evidence="5">
    <location>
        <begin position="175"/>
        <end position="196"/>
    </location>
</feature>
<name>A0ABT3IHG6_9BACT</name>
<dbReference type="PROSITE" id="PS51635">
    <property type="entry name" value="PNPLA"/>
    <property type="match status" value="1"/>
</dbReference>
<evidence type="ECO:0000313" key="7">
    <source>
        <dbReference type="EMBL" id="MCW3483204.1"/>
    </source>
</evidence>
<keyword evidence="8" id="KW-1185">Reference proteome</keyword>
<gene>
    <name evidence="7" type="ORF">OL497_04830</name>
</gene>
<dbReference type="Proteomes" id="UP001207742">
    <property type="component" value="Unassembled WGS sequence"/>
</dbReference>
<dbReference type="InterPro" id="IPR050301">
    <property type="entry name" value="NTE"/>
</dbReference>
<feature type="active site" description="Nucleophile" evidence="4">
    <location>
        <position position="79"/>
    </location>
</feature>
<dbReference type="EMBL" id="JAPDNS010000001">
    <property type="protein sequence ID" value="MCW3483204.1"/>
    <property type="molecule type" value="Genomic_DNA"/>
</dbReference>
<dbReference type="InterPro" id="IPR002641">
    <property type="entry name" value="PNPLA_dom"/>
</dbReference>
<keyword evidence="1 4" id="KW-0378">Hydrolase</keyword>
<proteinExistence type="predicted"/>
<dbReference type="PANTHER" id="PTHR14226:SF78">
    <property type="entry name" value="SLR0060 PROTEIN"/>
    <property type="match status" value="1"/>
</dbReference>
<feature type="short sequence motif" description="DGA/G" evidence="4">
    <location>
        <begin position="353"/>
        <end position="355"/>
    </location>
</feature>
<sequence length="492" mass="56159">MEKIVQEFITKSGADQVITDLQAYLKDHPLDVSDVHDEQGHQYVDLVQEGGGVWGIALVGYTYALEKAGIRFFSLAGTSAGSINAMLLACTGNKEDTKSEKIIQHFLELELFKIVDGKSTNWNFTKLVKRLIQRAIVEQYFISNLVGFFHWTLLFLLCFCLTSFAANFFYDDARWIGLGAAILIVALITFGVYVFFRFKDFTRNGYGLNEGVFFHNWIKKRISENDIESNPALGKINDLEDFEKHFKRVPPGLRVRPDASRVVASPPANPMLSIITCDVVTGRKIEFPRMWDLYWAKMKDIHPGDFVRASMSIPLFFQTFTLSGVNKKSNLEIWQQELDWKGVVLPGKAQLVDGGTLSNFPISVFSNPAYPVPRMPTWGIRLMSSLPDVVSYRKSSLVSYANAIIGAMRANYDRDFISKNRAFDLGVKAVYLKGHNWLNFFMTTEEKCEIFRKGVEAGAEFLREFNWEDYKKARLANWKKQHAPEQNPNNFY</sequence>
<evidence type="ECO:0000256" key="1">
    <source>
        <dbReference type="ARBA" id="ARBA00022801"/>
    </source>
</evidence>
<feature type="active site" description="Proton acceptor" evidence="4">
    <location>
        <position position="353"/>
    </location>
</feature>
<feature type="short sequence motif" description="GXGXXG" evidence="4">
    <location>
        <begin position="50"/>
        <end position="55"/>
    </location>
</feature>
<evidence type="ECO:0000259" key="6">
    <source>
        <dbReference type="PROSITE" id="PS51635"/>
    </source>
</evidence>
<evidence type="ECO:0000256" key="3">
    <source>
        <dbReference type="ARBA" id="ARBA00023098"/>
    </source>
</evidence>
<dbReference type="SUPFAM" id="SSF52151">
    <property type="entry name" value="FabD/lysophospholipase-like"/>
    <property type="match status" value="1"/>
</dbReference>
<feature type="transmembrane region" description="Helical" evidence="5">
    <location>
        <begin position="140"/>
        <end position="169"/>
    </location>
</feature>
<keyword evidence="5" id="KW-1133">Transmembrane helix</keyword>
<keyword evidence="5" id="KW-0812">Transmembrane</keyword>
<evidence type="ECO:0000256" key="4">
    <source>
        <dbReference type="PROSITE-ProRule" id="PRU01161"/>
    </source>
</evidence>
<evidence type="ECO:0000256" key="5">
    <source>
        <dbReference type="SAM" id="Phobius"/>
    </source>
</evidence>
<dbReference type="RefSeq" id="WP_264728289.1">
    <property type="nucleotide sequence ID" value="NZ_JAPDNR010000001.1"/>
</dbReference>
<keyword evidence="3 4" id="KW-0443">Lipid metabolism</keyword>
<comment type="caution">
    <text evidence="7">The sequence shown here is derived from an EMBL/GenBank/DDBJ whole genome shotgun (WGS) entry which is preliminary data.</text>
</comment>
<feature type="short sequence motif" description="GXSXG" evidence="4">
    <location>
        <begin position="77"/>
        <end position="81"/>
    </location>
</feature>
<dbReference type="InterPro" id="IPR016035">
    <property type="entry name" value="Acyl_Trfase/lysoPLipase"/>
</dbReference>
<dbReference type="Gene3D" id="3.40.1090.10">
    <property type="entry name" value="Cytosolic phospholipase A2 catalytic domain"/>
    <property type="match status" value="2"/>
</dbReference>
<protein>
    <submittedName>
        <fullName evidence="7">Patatin-like phospholipase family protein</fullName>
    </submittedName>
</protein>
<reference evidence="7 8" key="1">
    <citation type="submission" date="2022-10" db="EMBL/GenBank/DDBJ databases">
        <title>Chitinophaga nivalis PC15 sp. nov., isolated from Pyeongchang county, South Korea.</title>
        <authorList>
            <person name="Trinh H.N."/>
        </authorList>
    </citation>
    <scope>NUCLEOTIDE SEQUENCE [LARGE SCALE GENOMIC DNA]</scope>
    <source>
        <strain evidence="7 8">PC14</strain>
    </source>
</reference>
<dbReference type="PANTHER" id="PTHR14226">
    <property type="entry name" value="NEUROPATHY TARGET ESTERASE/SWISS CHEESE D.MELANOGASTER"/>
    <property type="match status" value="1"/>
</dbReference>
<evidence type="ECO:0000313" key="8">
    <source>
        <dbReference type="Proteomes" id="UP001207742"/>
    </source>
</evidence>
<accession>A0ABT3IHG6</accession>